<keyword evidence="1 4" id="KW-0560">Oxidoreductase</keyword>
<dbReference type="InterPro" id="IPR036509">
    <property type="entry name" value="Met_Sox_Rdtase_MsrA_sf"/>
</dbReference>
<organism evidence="7 8">
    <name type="scientific">Aequorivita viscosa</name>
    <dbReference type="NCBI Taxonomy" id="797419"/>
    <lineage>
        <taxon>Bacteria</taxon>
        <taxon>Pseudomonadati</taxon>
        <taxon>Bacteroidota</taxon>
        <taxon>Flavobacteriia</taxon>
        <taxon>Flavobacteriales</taxon>
        <taxon>Flavobacteriaceae</taxon>
        <taxon>Aequorivita</taxon>
    </lineage>
</organism>
<feature type="active site" evidence="4">
    <location>
        <position position="64"/>
    </location>
</feature>
<dbReference type="HAMAP" id="MF_01401">
    <property type="entry name" value="MsrA"/>
    <property type="match status" value="1"/>
</dbReference>
<dbReference type="SUPFAM" id="SSF55068">
    <property type="entry name" value="Peptide methionine sulfoxide reductase"/>
    <property type="match status" value="1"/>
</dbReference>
<evidence type="ECO:0000313" key="8">
    <source>
        <dbReference type="Proteomes" id="UP000184172"/>
    </source>
</evidence>
<dbReference type="EC" id="1.8.4.11" evidence="4"/>
<feature type="chain" id="PRO_5009918217" description="Peptide methionine sulfoxide reductase MsrA" evidence="5">
    <location>
        <begin position="22"/>
        <end position="229"/>
    </location>
</feature>
<name>A0A1M6HVR5_9FLAO</name>
<evidence type="ECO:0000256" key="3">
    <source>
        <dbReference type="ARBA" id="ARBA00048782"/>
    </source>
</evidence>
<evidence type="ECO:0000256" key="2">
    <source>
        <dbReference type="ARBA" id="ARBA00047806"/>
    </source>
</evidence>
<gene>
    <name evidence="4" type="primary">msrA</name>
    <name evidence="7" type="ORF">SAMN04487908_11274</name>
</gene>
<comment type="catalytic activity">
    <reaction evidence="3 4">
        <text>[thioredoxin]-disulfide + L-methionine + H2O = L-methionine (S)-S-oxide + [thioredoxin]-dithiol</text>
        <dbReference type="Rhea" id="RHEA:19993"/>
        <dbReference type="Rhea" id="RHEA-COMP:10698"/>
        <dbReference type="Rhea" id="RHEA-COMP:10700"/>
        <dbReference type="ChEBI" id="CHEBI:15377"/>
        <dbReference type="ChEBI" id="CHEBI:29950"/>
        <dbReference type="ChEBI" id="CHEBI:50058"/>
        <dbReference type="ChEBI" id="CHEBI:57844"/>
        <dbReference type="ChEBI" id="CHEBI:58772"/>
        <dbReference type="EC" id="1.8.4.11"/>
    </reaction>
</comment>
<dbReference type="Gene3D" id="3.30.1060.10">
    <property type="entry name" value="Peptide methionine sulphoxide reductase MsrA"/>
    <property type="match status" value="1"/>
</dbReference>
<sequence length="229" mass="25801">MFTPVLMKKHLFILASFVVFALQASCKPSNDSNKKTEALAQETQTPVQTETQNGLKKAYFASGCFWCVEAIYESVNGVTEAISGYSGGKTQNPTYKNHGDHAEAVEVIYDPELVSYSQLVDVYFGSQNVTQVNGQGPDRGLSYRSIVFYQNESEKKIIDQKIAALNKELGGNQVAAQVLPFQKFWIAEAYHQNYERNNPENPYIQSVSIPRLNKFKEKFPQLLKEENSH</sequence>
<dbReference type="NCBIfam" id="TIGR00401">
    <property type="entry name" value="msrA"/>
    <property type="match status" value="1"/>
</dbReference>
<dbReference type="STRING" id="797419.SAMN05216556_11330"/>
<dbReference type="PANTHER" id="PTHR43774:SF1">
    <property type="entry name" value="PEPTIDE METHIONINE SULFOXIDE REDUCTASE MSRA 2"/>
    <property type="match status" value="1"/>
</dbReference>
<comment type="function">
    <text evidence="4">Has an important function as a repair enzyme for proteins that have been inactivated by oxidation. Catalyzes the reversible oxidation-reduction of methionine sulfoxide in proteins to methionine.</text>
</comment>
<evidence type="ECO:0000313" key="7">
    <source>
        <dbReference type="EMBL" id="SHJ26271.1"/>
    </source>
</evidence>
<dbReference type="EMBL" id="FQYV01000012">
    <property type="protein sequence ID" value="SHJ26271.1"/>
    <property type="molecule type" value="Genomic_DNA"/>
</dbReference>
<accession>A0A1M6HVR5</accession>
<comment type="catalytic activity">
    <reaction evidence="2 4">
        <text>L-methionyl-[protein] + [thioredoxin]-disulfide + H2O = L-methionyl-(S)-S-oxide-[protein] + [thioredoxin]-dithiol</text>
        <dbReference type="Rhea" id="RHEA:14217"/>
        <dbReference type="Rhea" id="RHEA-COMP:10698"/>
        <dbReference type="Rhea" id="RHEA-COMP:10700"/>
        <dbReference type="Rhea" id="RHEA-COMP:12313"/>
        <dbReference type="Rhea" id="RHEA-COMP:12315"/>
        <dbReference type="ChEBI" id="CHEBI:15377"/>
        <dbReference type="ChEBI" id="CHEBI:16044"/>
        <dbReference type="ChEBI" id="CHEBI:29950"/>
        <dbReference type="ChEBI" id="CHEBI:44120"/>
        <dbReference type="ChEBI" id="CHEBI:50058"/>
        <dbReference type="EC" id="1.8.4.11"/>
    </reaction>
</comment>
<reference evidence="8" key="1">
    <citation type="submission" date="2016-11" db="EMBL/GenBank/DDBJ databases">
        <authorList>
            <person name="Varghese N."/>
            <person name="Submissions S."/>
        </authorList>
    </citation>
    <scope>NUCLEOTIDE SEQUENCE [LARGE SCALE GENOMIC DNA]</scope>
    <source>
        <strain evidence="8">DSM 26349</strain>
    </source>
</reference>
<dbReference type="GO" id="GO:0008113">
    <property type="term" value="F:peptide-methionine (S)-S-oxide reductase activity"/>
    <property type="evidence" value="ECO:0007669"/>
    <property type="project" value="UniProtKB-UniRule"/>
</dbReference>
<dbReference type="Pfam" id="PF01625">
    <property type="entry name" value="PMSR"/>
    <property type="match status" value="1"/>
</dbReference>
<keyword evidence="8" id="KW-1185">Reference proteome</keyword>
<dbReference type="GO" id="GO:0033744">
    <property type="term" value="F:L-methionine:thioredoxin-disulfide S-oxidoreductase activity"/>
    <property type="evidence" value="ECO:0007669"/>
    <property type="project" value="RHEA"/>
</dbReference>
<feature type="domain" description="Peptide methionine sulphoxide reductase MsrA" evidence="6">
    <location>
        <begin position="57"/>
        <end position="204"/>
    </location>
</feature>
<protein>
    <recommendedName>
        <fullName evidence="4">Peptide methionine sulfoxide reductase MsrA</fullName>
        <shortName evidence="4">Protein-methionine-S-oxide reductase</shortName>
        <ecNumber evidence="4">1.8.4.11</ecNumber>
    </recommendedName>
    <alternativeName>
        <fullName evidence="4">Peptide-methionine (S)-S-oxide reductase</fullName>
        <shortName evidence="4">Peptide Met(O) reductase</shortName>
    </alternativeName>
</protein>
<dbReference type="Proteomes" id="UP000184172">
    <property type="component" value="Unassembled WGS sequence"/>
</dbReference>
<proteinExistence type="inferred from homology"/>
<evidence type="ECO:0000256" key="1">
    <source>
        <dbReference type="ARBA" id="ARBA00023002"/>
    </source>
</evidence>
<evidence type="ECO:0000256" key="4">
    <source>
        <dbReference type="HAMAP-Rule" id="MF_01401"/>
    </source>
</evidence>
<keyword evidence="5" id="KW-0732">Signal</keyword>
<dbReference type="PANTHER" id="PTHR43774">
    <property type="entry name" value="PEPTIDE METHIONINE SULFOXIDE REDUCTASE"/>
    <property type="match status" value="1"/>
</dbReference>
<evidence type="ECO:0000259" key="6">
    <source>
        <dbReference type="Pfam" id="PF01625"/>
    </source>
</evidence>
<evidence type="ECO:0000256" key="5">
    <source>
        <dbReference type="SAM" id="SignalP"/>
    </source>
</evidence>
<dbReference type="InterPro" id="IPR002569">
    <property type="entry name" value="Met_Sox_Rdtase_MsrA_dom"/>
</dbReference>
<dbReference type="AlphaFoldDB" id="A0A1M6HVR5"/>
<comment type="similarity">
    <text evidence="4">Belongs to the MsrA Met sulfoxide reductase family.</text>
</comment>
<feature type="signal peptide" evidence="5">
    <location>
        <begin position="1"/>
        <end position="21"/>
    </location>
</feature>